<evidence type="ECO:0000259" key="2">
    <source>
        <dbReference type="PROSITE" id="PS50056"/>
    </source>
</evidence>
<dbReference type="CDD" id="cd00047">
    <property type="entry name" value="PTPc"/>
    <property type="match status" value="1"/>
</dbReference>
<dbReference type="InterPro" id="IPR000242">
    <property type="entry name" value="PTP_cat"/>
</dbReference>
<sequence>MSSETPNSLVWCYEILNNGVKYLVDEFRTKLKGQITEGSTFEIFSDPVNKKKIRYSDVKCNDNNRVKLLHNNNSSTDFIHANYIATPFSENRFIAAQGPLEKTKKDFWRMVLENNVEVIVMLCNIVENNETKCELYFPYIPGDITSFGEIFVKCLEVSPISKSHLTVTRTMLEVTVVDGASETSKVVAQYRWTEWPDKSVPRTIEPLIIILDAIRHHTTPIVVHCSAGIGRTGCFIAIEHYIERIILEEKFDQSTEYVKFLRTMRQHAIQTDKQFVFIHYCILKIIIGDLKHVMPDDIKYLYDKFEKEYEEFI</sequence>
<reference evidence="4" key="1">
    <citation type="submission" date="2017-02" db="UniProtKB">
        <authorList>
            <consortium name="WormBaseParasite"/>
        </authorList>
    </citation>
    <scope>IDENTIFICATION</scope>
</reference>
<dbReference type="InterPro" id="IPR000387">
    <property type="entry name" value="Tyr_Pase_dom"/>
</dbReference>
<evidence type="ECO:0000259" key="1">
    <source>
        <dbReference type="PROSITE" id="PS50055"/>
    </source>
</evidence>
<dbReference type="PANTHER" id="PTHR46163">
    <property type="entry name" value="TYROSINE-PROTEIN PHOSPHATASE-RELATED"/>
    <property type="match status" value="1"/>
</dbReference>
<dbReference type="PRINTS" id="PR00700">
    <property type="entry name" value="PRTYPHPHTASE"/>
</dbReference>
<feature type="domain" description="Tyrosine specific protein phosphatases" evidence="2">
    <location>
        <begin position="205"/>
        <end position="276"/>
    </location>
</feature>
<keyword evidence="3" id="KW-1185">Reference proteome</keyword>
<dbReference type="SMART" id="SM00404">
    <property type="entry name" value="PTPc_motif"/>
    <property type="match status" value="1"/>
</dbReference>
<dbReference type="AlphaFoldDB" id="A0A0N5A198"/>
<evidence type="ECO:0008006" key="5">
    <source>
        <dbReference type="Google" id="ProtNLM"/>
    </source>
</evidence>
<dbReference type="InterPro" id="IPR016130">
    <property type="entry name" value="Tyr_Pase_AS"/>
</dbReference>
<dbReference type="PROSITE" id="PS50056">
    <property type="entry name" value="TYR_PHOSPHATASE_2"/>
    <property type="match status" value="1"/>
</dbReference>
<organism evidence="3 4">
    <name type="scientific">Parastrongyloides trichosuri</name>
    <name type="common">Possum-specific nematode worm</name>
    <dbReference type="NCBI Taxonomy" id="131310"/>
    <lineage>
        <taxon>Eukaryota</taxon>
        <taxon>Metazoa</taxon>
        <taxon>Ecdysozoa</taxon>
        <taxon>Nematoda</taxon>
        <taxon>Chromadorea</taxon>
        <taxon>Rhabditida</taxon>
        <taxon>Tylenchina</taxon>
        <taxon>Panagrolaimomorpha</taxon>
        <taxon>Strongyloidoidea</taxon>
        <taxon>Strongyloididae</taxon>
        <taxon>Parastrongyloides</taxon>
    </lineage>
</organism>
<dbReference type="PROSITE" id="PS50055">
    <property type="entry name" value="TYR_PHOSPHATASE_PTP"/>
    <property type="match status" value="1"/>
</dbReference>
<dbReference type="Proteomes" id="UP000038045">
    <property type="component" value="Unplaced"/>
</dbReference>
<dbReference type="Gene3D" id="3.90.190.10">
    <property type="entry name" value="Protein tyrosine phosphatase superfamily"/>
    <property type="match status" value="1"/>
</dbReference>
<dbReference type="STRING" id="131310.A0A0N5A198"/>
<protein>
    <recommendedName>
        <fullName evidence="5">Tyrosine-protein phosphatase domain-containing protein</fullName>
    </recommendedName>
</protein>
<proteinExistence type="predicted"/>
<feature type="domain" description="Tyrosine-protein phosphatase" evidence="1">
    <location>
        <begin position="23"/>
        <end position="285"/>
    </location>
</feature>
<name>A0A0N5A198_PARTI</name>
<dbReference type="PROSITE" id="PS00383">
    <property type="entry name" value="TYR_PHOSPHATASE_1"/>
    <property type="match status" value="1"/>
</dbReference>
<dbReference type="SMART" id="SM00194">
    <property type="entry name" value="PTPc"/>
    <property type="match status" value="1"/>
</dbReference>
<dbReference type="PANTHER" id="PTHR46163:SF5">
    <property type="entry name" value="TYROSINE-PROTEIN PHOSPHATASE"/>
    <property type="match status" value="1"/>
</dbReference>
<dbReference type="SUPFAM" id="SSF52799">
    <property type="entry name" value="(Phosphotyrosine protein) phosphatases II"/>
    <property type="match status" value="1"/>
</dbReference>
<accession>A0A0N5A198</accession>
<evidence type="ECO:0000313" key="4">
    <source>
        <dbReference type="WBParaSite" id="PTRK_0001539800.1"/>
    </source>
</evidence>
<dbReference type="InterPro" id="IPR052782">
    <property type="entry name" value="Oocyte-zygote_transition_reg"/>
</dbReference>
<dbReference type="GO" id="GO:0004725">
    <property type="term" value="F:protein tyrosine phosphatase activity"/>
    <property type="evidence" value="ECO:0007669"/>
    <property type="project" value="InterPro"/>
</dbReference>
<dbReference type="Pfam" id="PF00102">
    <property type="entry name" value="Y_phosphatase"/>
    <property type="match status" value="1"/>
</dbReference>
<dbReference type="WBParaSite" id="PTRK_0001539800.1">
    <property type="protein sequence ID" value="PTRK_0001539800.1"/>
    <property type="gene ID" value="PTRK_0001539800"/>
</dbReference>
<dbReference type="InterPro" id="IPR029021">
    <property type="entry name" value="Prot-tyrosine_phosphatase-like"/>
</dbReference>
<dbReference type="InterPro" id="IPR003595">
    <property type="entry name" value="Tyr_Pase_cat"/>
</dbReference>
<evidence type="ECO:0000313" key="3">
    <source>
        <dbReference type="Proteomes" id="UP000038045"/>
    </source>
</evidence>